<keyword evidence="1" id="KW-0732">Signal</keyword>
<gene>
    <name evidence="2" type="ORF">SAMN05421810_102595</name>
</gene>
<protein>
    <submittedName>
        <fullName evidence="2">Uncharacterized protein</fullName>
    </submittedName>
</protein>
<dbReference type="RefSeq" id="WP_134045889.1">
    <property type="nucleotide sequence ID" value="NZ_FOWW01000002.1"/>
</dbReference>
<keyword evidence="3" id="KW-1185">Reference proteome</keyword>
<evidence type="ECO:0000313" key="2">
    <source>
        <dbReference type="EMBL" id="SFP44316.1"/>
    </source>
</evidence>
<dbReference type="OrthoDB" id="3699622at2"/>
<feature type="signal peptide" evidence="1">
    <location>
        <begin position="1"/>
        <end position="26"/>
    </location>
</feature>
<dbReference type="EMBL" id="FOWW01000002">
    <property type="protein sequence ID" value="SFP44316.1"/>
    <property type="molecule type" value="Genomic_DNA"/>
</dbReference>
<feature type="chain" id="PRO_5011459347" evidence="1">
    <location>
        <begin position="27"/>
        <end position="107"/>
    </location>
</feature>
<dbReference type="Proteomes" id="UP000198727">
    <property type="component" value="Unassembled WGS sequence"/>
</dbReference>
<organism evidence="2 3">
    <name type="scientific">Amycolatopsis arida</name>
    <dbReference type="NCBI Taxonomy" id="587909"/>
    <lineage>
        <taxon>Bacteria</taxon>
        <taxon>Bacillati</taxon>
        <taxon>Actinomycetota</taxon>
        <taxon>Actinomycetes</taxon>
        <taxon>Pseudonocardiales</taxon>
        <taxon>Pseudonocardiaceae</taxon>
        <taxon>Amycolatopsis</taxon>
    </lineage>
</organism>
<sequence length="107" mass="11085">MKMRKVLTVGVLSTAALFAGAAPALASTPVESEAAGVTGGIGALCDFGTYGDFSKLCDPATLLTPAEYCDFGTYGDLTVLCDPATALTLDKYLDLGTYGDYSWLLRG</sequence>
<proteinExistence type="predicted"/>
<dbReference type="AlphaFoldDB" id="A0A1I5QEN8"/>
<accession>A0A1I5QEN8</accession>
<evidence type="ECO:0000313" key="3">
    <source>
        <dbReference type="Proteomes" id="UP000198727"/>
    </source>
</evidence>
<evidence type="ECO:0000256" key="1">
    <source>
        <dbReference type="SAM" id="SignalP"/>
    </source>
</evidence>
<name>A0A1I5QEN8_9PSEU</name>
<reference evidence="3" key="1">
    <citation type="submission" date="2016-10" db="EMBL/GenBank/DDBJ databases">
        <authorList>
            <person name="Varghese N."/>
            <person name="Submissions S."/>
        </authorList>
    </citation>
    <scope>NUCLEOTIDE SEQUENCE [LARGE SCALE GENOMIC DNA]</scope>
    <source>
        <strain evidence="3">CGMCC 4.5579</strain>
    </source>
</reference>